<comment type="caution">
    <text evidence="2">The sequence shown here is derived from an EMBL/GenBank/DDBJ whole genome shotgun (WGS) entry which is preliminary data.</text>
</comment>
<evidence type="ECO:0000313" key="2">
    <source>
        <dbReference type="EMBL" id="OHU30412.1"/>
    </source>
</evidence>
<evidence type="ECO:0000313" key="3">
    <source>
        <dbReference type="Proteomes" id="UP000179616"/>
    </source>
</evidence>
<reference evidence="2 3" key="1">
    <citation type="submission" date="2016-10" db="EMBL/GenBank/DDBJ databases">
        <title>Evaluation of Human, Veterinary and Environmental Mycobacterium chelonae Isolates by Core Genome Phylogenomic Analysis, Targeted Gene Comparison, and Anti-microbial Susceptibility Patterns: A Tale of Mistaken Identities.</title>
        <authorList>
            <person name="Fogelson S.B."/>
            <person name="Camus A.C."/>
            <person name="Lorenz W."/>
            <person name="Vasireddy R."/>
            <person name="Vasireddy S."/>
            <person name="Smith T."/>
            <person name="Brown-Elliott B.A."/>
            <person name="Wallace R.J.Jr."/>
            <person name="Hasan N.A."/>
            <person name="Reischl U."/>
            <person name="Sanchez S."/>
        </authorList>
    </citation>
    <scope>NUCLEOTIDE SEQUENCE [LARGE SCALE GENOMIC DNA]</scope>
    <source>
        <strain evidence="2 3">1559</strain>
    </source>
</reference>
<feature type="region of interest" description="Disordered" evidence="1">
    <location>
        <begin position="176"/>
        <end position="212"/>
    </location>
</feature>
<accession>A0A1S1LBV6</accession>
<evidence type="ECO:0000256" key="1">
    <source>
        <dbReference type="SAM" id="MobiDB-lite"/>
    </source>
</evidence>
<name>A0A1S1LBV6_9MYCO</name>
<proteinExistence type="predicted"/>
<dbReference type="Proteomes" id="UP000179616">
    <property type="component" value="Unassembled WGS sequence"/>
</dbReference>
<gene>
    <name evidence="2" type="ORF">BKG76_01170</name>
</gene>
<dbReference type="AlphaFoldDB" id="A0A1S1LBV6"/>
<dbReference type="STRING" id="948102.BKG76_01170"/>
<protein>
    <submittedName>
        <fullName evidence="2">Uncharacterized protein</fullName>
    </submittedName>
</protein>
<dbReference type="EMBL" id="MLIK01000004">
    <property type="protein sequence ID" value="OHU30412.1"/>
    <property type="molecule type" value="Genomic_DNA"/>
</dbReference>
<sequence length="212" mass="22771">MLFAKVAAAAVVAADAKGWTHASRHLQHYLENTGAGLDPKVDELLRDVPDADTVANQLADSEIRRKAADAVAADSYDNPEQFQAQWLPQGFYIGPDLSEDWYYAMGGIQICATGVVTVHKSASGVDPIVTVEYKIWVHDRYNWDGKKSVEIGGVTITDERMGALHTAGLAREYDMDGSSGVRQYSGPVPKAGSIDLPGAPGGRGGQRSDPTR</sequence>
<organism evidence="2 3">
    <name type="scientific">Mycobacteroides franklinii</name>
    <dbReference type="NCBI Taxonomy" id="948102"/>
    <lineage>
        <taxon>Bacteria</taxon>
        <taxon>Bacillati</taxon>
        <taxon>Actinomycetota</taxon>
        <taxon>Actinomycetes</taxon>
        <taxon>Mycobacteriales</taxon>
        <taxon>Mycobacteriaceae</taxon>
        <taxon>Mycobacteroides</taxon>
    </lineage>
</organism>